<feature type="binding site" evidence="8">
    <location>
        <begin position="125"/>
        <end position="129"/>
    </location>
    <ligand>
        <name>NADP(+)</name>
        <dbReference type="ChEBI" id="CHEBI:58349"/>
    </ligand>
</feature>
<feature type="active site" description="Proton acceptor" evidence="8">
    <location>
        <position position="66"/>
    </location>
</feature>
<feature type="binding site" evidence="8">
    <location>
        <position position="211"/>
    </location>
    <ligand>
        <name>shikimate</name>
        <dbReference type="ChEBI" id="CHEBI:36208"/>
    </ligand>
</feature>
<dbReference type="InterPro" id="IPR011342">
    <property type="entry name" value="Shikimate_DH"/>
</dbReference>
<dbReference type="InterPro" id="IPR006151">
    <property type="entry name" value="Shikm_DH/Glu-tRNA_Rdtase"/>
</dbReference>
<reference evidence="12 14" key="1">
    <citation type="submission" date="2015-11" db="EMBL/GenBank/DDBJ databases">
        <title>Genomic analysis of 38 Legionella species identifies large and diverse effector repertoires.</title>
        <authorList>
            <person name="Burstein D."/>
            <person name="Amaro F."/>
            <person name="Zusman T."/>
            <person name="Lifshitz Z."/>
            <person name="Cohen O."/>
            <person name="Gilbert J.A."/>
            <person name="Pupko T."/>
            <person name="Shuman H.A."/>
            <person name="Segal G."/>
        </authorList>
    </citation>
    <scope>NUCLEOTIDE SEQUENCE [LARGE SCALE GENOMIC DNA]</scope>
    <source>
        <strain evidence="12 14">ATCC 43877</strain>
    </source>
</reference>
<evidence type="ECO:0000256" key="7">
    <source>
        <dbReference type="ARBA" id="ARBA00049442"/>
    </source>
</evidence>
<dbReference type="InterPro" id="IPR022893">
    <property type="entry name" value="Shikimate_DH_fam"/>
</dbReference>
<dbReference type="NCBIfam" id="NF001310">
    <property type="entry name" value="PRK00258.1-2"/>
    <property type="match status" value="1"/>
</dbReference>
<evidence type="ECO:0000259" key="11">
    <source>
        <dbReference type="Pfam" id="PF18317"/>
    </source>
</evidence>
<feature type="binding site" evidence="8">
    <location>
        <position position="102"/>
    </location>
    <ligand>
        <name>shikimate</name>
        <dbReference type="ChEBI" id="CHEBI:36208"/>
    </ligand>
</feature>
<keyword evidence="3 8" id="KW-0028">Amino-acid biosynthesis</keyword>
<dbReference type="Pfam" id="PF01488">
    <property type="entry name" value="Shikimate_DH"/>
    <property type="match status" value="1"/>
</dbReference>
<name>A0A378K144_9GAMM</name>
<comment type="pathway">
    <text evidence="1 8">Metabolic intermediate biosynthesis; chorismate biosynthesis; chorismate from D-erythrose 4-phosphate and phosphoenolpyruvate: step 4/7.</text>
</comment>
<dbReference type="InterPro" id="IPR041121">
    <property type="entry name" value="SDH_C"/>
</dbReference>
<keyword evidence="5 8" id="KW-0560">Oxidoreductase</keyword>
<feature type="domain" description="Shikimate dehydrogenase substrate binding N-terminal" evidence="10">
    <location>
        <begin position="7"/>
        <end position="89"/>
    </location>
</feature>
<dbReference type="AlphaFoldDB" id="A0A378K144"/>
<comment type="subunit">
    <text evidence="8">Homodimer.</text>
</comment>
<dbReference type="GO" id="GO:0050661">
    <property type="term" value="F:NADP binding"/>
    <property type="evidence" value="ECO:0007669"/>
    <property type="project" value="InterPro"/>
</dbReference>
<comment type="similarity">
    <text evidence="8">Belongs to the shikimate dehydrogenase family.</text>
</comment>
<dbReference type="Proteomes" id="UP000254040">
    <property type="component" value="Unassembled WGS sequence"/>
</dbReference>
<feature type="binding site" evidence="8">
    <location>
        <begin position="15"/>
        <end position="17"/>
    </location>
    <ligand>
        <name>shikimate</name>
        <dbReference type="ChEBI" id="CHEBI:36208"/>
    </ligand>
</feature>
<keyword evidence="4 8" id="KW-0521">NADP</keyword>
<evidence type="ECO:0000259" key="10">
    <source>
        <dbReference type="Pfam" id="PF08501"/>
    </source>
</evidence>
<evidence type="ECO:0000313" key="12">
    <source>
        <dbReference type="EMBL" id="KTD34743.1"/>
    </source>
</evidence>
<feature type="domain" description="SDH C-terminal" evidence="11">
    <location>
        <begin position="233"/>
        <end position="260"/>
    </location>
</feature>
<dbReference type="RefSeq" id="WP_028382737.1">
    <property type="nucleotide sequence ID" value="NZ_CAAAJG010000018.1"/>
</dbReference>
<dbReference type="InterPro" id="IPR046346">
    <property type="entry name" value="Aminoacid_DH-like_N_sf"/>
</dbReference>
<keyword evidence="14" id="KW-1185">Reference proteome</keyword>
<comment type="caution">
    <text evidence="8">Lacks conserved residue(s) required for the propagation of feature annotation.</text>
</comment>
<evidence type="ECO:0000256" key="5">
    <source>
        <dbReference type="ARBA" id="ARBA00023002"/>
    </source>
</evidence>
<evidence type="ECO:0000313" key="15">
    <source>
        <dbReference type="Proteomes" id="UP000254040"/>
    </source>
</evidence>
<dbReference type="EMBL" id="LNYN01000019">
    <property type="protein sequence ID" value="KTD34743.1"/>
    <property type="molecule type" value="Genomic_DNA"/>
</dbReference>
<evidence type="ECO:0000256" key="6">
    <source>
        <dbReference type="ARBA" id="ARBA00023141"/>
    </source>
</evidence>
<sequence length="268" mass="29641">MLQRFAVIGNPIGHSLSPVIHQQFARQMKISLTYEQIKGEDFSLEQQVIEFFALGGKGLNVTLPYKQRAFELAKVRTPRCSLAGAANTLWMKDDILHSDNTDGIGLVCDLTRMFELQNTNILILGAGGATRGILYPLLEMNPNSITVANRTVEKAEELQKAFPQIRVNHLDKVSGIFDLIINATSASLEGHGLVLPEEVMRNSPLCYDLAYTQQGITPFVKYAKAMGCQAVDGLGMLVEQAAEAFYIWNGVRPSSEPVIKFLRPDRGM</sequence>
<evidence type="ECO:0000256" key="2">
    <source>
        <dbReference type="ARBA" id="ARBA00012962"/>
    </source>
</evidence>
<dbReference type="PANTHER" id="PTHR21089:SF1">
    <property type="entry name" value="BIFUNCTIONAL 3-DEHYDROQUINATE DEHYDRATASE_SHIKIMATE DEHYDROGENASE, CHLOROPLASTIC"/>
    <property type="match status" value="1"/>
</dbReference>
<dbReference type="OrthoDB" id="9776868at2"/>
<dbReference type="GO" id="GO:0005829">
    <property type="term" value="C:cytosol"/>
    <property type="evidence" value="ECO:0007669"/>
    <property type="project" value="TreeGrafter"/>
</dbReference>
<feature type="binding site" evidence="8">
    <location>
        <position position="240"/>
    </location>
    <ligand>
        <name>shikimate</name>
        <dbReference type="ChEBI" id="CHEBI:36208"/>
    </ligand>
</feature>
<feature type="binding site" evidence="8">
    <location>
        <begin position="149"/>
        <end position="154"/>
    </location>
    <ligand>
        <name>NADP(+)</name>
        <dbReference type="ChEBI" id="CHEBI:58349"/>
    </ligand>
</feature>
<dbReference type="UniPathway" id="UPA00053">
    <property type="reaction ID" value="UER00087"/>
</dbReference>
<feature type="binding site" evidence="8">
    <location>
        <position position="62"/>
    </location>
    <ligand>
        <name>shikimate</name>
        <dbReference type="ChEBI" id="CHEBI:36208"/>
    </ligand>
</feature>
<evidence type="ECO:0000313" key="14">
    <source>
        <dbReference type="Proteomes" id="UP000054985"/>
    </source>
</evidence>
<dbReference type="SUPFAM" id="SSF51735">
    <property type="entry name" value="NAD(P)-binding Rossmann-fold domains"/>
    <property type="match status" value="1"/>
</dbReference>
<dbReference type="EMBL" id="UGOG01000001">
    <property type="protein sequence ID" value="STX64000.1"/>
    <property type="molecule type" value="Genomic_DNA"/>
</dbReference>
<dbReference type="GO" id="GO:0019632">
    <property type="term" value="P:shikimate metabolic process"/>
    <property type="evidence" value="ECO:0007669"/>
    <property type="project" value="InterPro"/>
</dbReference>
<feature type="domain" description="Quinate/shikimate 5-dehydrogenase/glutamyl-tRNA reductase" evidence="9">
    <location>
        <begin position="114"/>
        <end position="187"/>
    </location>
</feature>
<organism evidence="13 15">
    <name type="scientific">Legionella moravica</name>
    <dbReference type="NCBI Taxonomy" id="39962"/>
    <lineage>
        <taxon>Bacteria</taxon>
        <taxon>Pseudomonadati</taxon>
        <taxon>Pseudomonadota</taxon>
        <taxon>Gammaproteobacteria</taxon>
        <taxon>Legionellales</taxon>
        <taxon>Legionellaceae</taxon>
        <taxon>Legionella</taxon>
    </lineage>
</organism>
<evidence type="ECO:0000256" key="8">
    <source>
        <dbReference type="HAMAP-Rule" id="MF_00222"/>
    </source>
</evidence>
<comment type="function">
    <text evidence="8">Involved in the biosynthesis of the chorismate, which leads to the biosynthesis of aromatic amino acids. Catalyzes the reversible NADPH linked reduction of 3-dehydroshikimate (DHSA) to yield shikimate (SA).</text>
</comment>
<dbReference type="EC" id="1.1.1.25" evidence="2 8"/>
<dbReference type="GO" id="GO:0009073">
    <property type="term" value="P:aromatic amino acid family biosynthetic process"/>
    <property type="evidence" value="ECO:0007669"/>
    <property type="project" value="UniProtKB-KW"/>
</dbReference>
<dbReference type="GO" id="GO:0004764">
    <property type="term" value="F:shikimate 3-dehydrogenase (NADP+) activity"/>
    <property type="evidence" value="ECO:0007669"/>
    <property type="project" value="UniProtKB-UniRule"/>
</dbReference>
<feature type="binding site" evidence="8">
    <location>
        <position position="233"/>
    </location>
    <ligand>
        <name>NADP(+)</name>
        <dbReference type="ChEBI" id="CHEBI:58349"/>
    </ligand>
</feature>
<accession>A0A378K144</accession>
<gene>
    <name evidence="8 13" type="primary">aroE</name>
    <name evidence="12" type="ORF">Lmor_1276</name>
    <name evidence="13" type="ORF">NCTC12239_02961</name>
</gene>
<comment type="catalytic activity">
    <reaction evidence="7 8">
        <text>shikimate + NADP(+) = 3-dehydroshikimate + NADPH + H(+)</text>
        <dbReference type="Rhea" id="RHEA:17737"/>
        <dbReference type="ChEBI" id="CHEBI:15378"/>
        <dbReference type="ChEBI" id="CHEBI:16630"/>
        <dbReference type="ChEBI" id="CHEBI:36208"/>
        <dbReference type="ChEBI" id="CHEBI:57783"/>
        <dbReference type="ChEBI" id="CHEBI:58349"/>
        <dbReference type="EC" id="1.1.1.25"/>
    </reaction>
</comment>
<dbReference type="GO" id="GO:0008652">
    <property type="term" value="P:amino acid biosynthetic process"/>
    <property type="evidence" value="ECO:0007669"/>
    <property type="project" value="UniProtKB-KW"/>
</dbReference>
<dbReference type="FunFam" id="3.40.50.10860:FF:000006">
    <property type="entry name" value="Shikimate dehydrogenase (NADP(+))"/>
    <property type="match status" value="1"/>
</dbReference>
<protein>
    <recommendedName>
        <fullName evidence="2 8">Shikimate dehydrogenase (NADP(+))</fullName>
        <shortName evidence="8">SDH</shortName>
        <ecNumber evidence="2 8">1.1.1.25</ecNumber>
    </recommendedName>
</protein>
<dbReference type="CDD" id="cd01065">
    <property type="entry name" value="NAD_bind_Shikimate_DH"/>
    <property type="match status" value="1"/>
</dbReference>
<dbReference type="GO" id="GO:0009423">
    <property type="term" value="P:chorismate biosynthetic process"/>
    <property type="evidence" value="ECO:0007669"/>
    <property type="project" value="UniProtKB-UniRule"/>
</dbReference>
<dbReference type="HAMAP" id="MF_00222">
    <property type="entry name" value="Shikimate_DH_AroE"/>
    <property type="match status" value="1"/>
</dbReference>
<feature type="binding site" evidence="8">
    <location>
        <position position="209"/>
    </location>
    <ligand>
        <name>NADP(+)</name>
        <dbReference type="ChEBI" id="CHEBI:58349"/>
    </ligand>
</feature>
<evidence type="ECO:0000313" key="13">
    <source>
        <dbReference type="EMBL" id="STX64000.1"/>
    </source>
</evidence>
<dbReference type="PANTHER" id="PTHR21089">
    <property type="entry name" value="SHIKIMATE DEHYDROGENASE"/>
    <property type="match status" value="1"/>
</dbReference>
<dbReference type="Proteomes" id="UP000054985">
    <property type="component" value="Unassembled WGS sequence"/>
</dbReference>
<dbReference type="Gene3D" id="3.40.50.720">
    <property type="entry name" value="NAD(P)-binding Rossmann-like Domain"/>
    <property type="match status" value="1"/>
</dbReference>
<dbReference type="STRING" id="39962.Lmor_1276"/>
<dbReference type="NCBIfam" id="TIGR00507">
    <property type="entry name" value="aroE"/>
    <property type="match status" value="1"/>
</dbReference>
<proteinExistence type="inferred from homology"/>
<dbReference type="Pfam" id="PF18317">
    <property type="entry name" value="SDH_C"/>
    <property type="match status" value="1"/>
</dbReference>
<dbReference type="SUPFAM" id="SSF53223">
    <property type="entry name" value="Aminoacid dehydrogenase-like, N-terminal domain"/>
    <property type="match status" value="1"/>
</dbReference>
<evidence type="ECO:0000256" key="4">
    <source>
        <dbReference type="ARBA" id="ARBA00022857"/>
    </source>
</evidence>
<keyword evidence="6 8" id="KW-0057">Aromatic amino acid biosynthesis</keyword>
<evidence type="ECO:0000256" key="3">
    <source>
        <dbReference type="ARBA" id="ARBA00022605"/>
    </source>
</evidence>
<dbReference type="InterPro" id="IPR013708">
    <property type="entry name" value="Shikimate_DH-bd_N"/>
</dbReference>
<dbReference type="InterPro" id="IPR036291">
    <property type="entry name" value="NAD(P)-bd_dom_sf"/>
</dbReference>
<dbReference type="Pfam" id="PF08501">
    <property type="entry name" value="Shikimate_dh_N"/>
    <property type="match status" value="1"/>
</dbReference>
<dbReference type="Gene3D" id="3.40.50.10860">
    <property type="entry name" value="Leucine Dehydrogenase, chain A, domain 1"/>
    <property type="match status" value="1"/>
</dbReference>
<feature type="binding site" evidence="8">
    <location>
        <position position="87"/>
    </location>
    <ligand>
        <name>shikimate</name>
        <dbReference type="ChEBI" id="CHEBI:36208"/>
    </ligand>
</feature>
<evidence type="ECO:0000256" key="1">
    <source>
        <dbReference type="ARBA" id="ARBA00004871"/>
    </source>
</evidence>
<reference evidence="13 15" key="2">
    <citation type="submission" date="2018-06" db="EMBL/GenBank/DDBJ databases">
        <authorList>
            <consortium name="Pathogen Informatics"/>
            <person name="Doyle S."/>
        </authorList>
    </citation>
    <scope>NUCLEOTIDE SEQUENCE [LARGE SCALE GENOMIC DNA]</scope>
    <source>
        <strain evidence="13 15">NCTC12239</strain>
    </source>
</reference>
<evidence type="ECO:0000259" key="9">
    <source>
        <dbReference type="Pfam" id="PF01488"/>
    </source>
</evidence>